<sequence>MGPTPAWHASGCPILSEYFLPRHRIVPFAIDRLSPRLVITVLVAIVMFGSLVTPSRVAAQPTPSGDDIVELNLAGSVSLTKLVEAVSKQMNVRFLYSADLANRQVTVYTPAKLPKSALPALIGSLLKGENLAIVDSDVPGWKRIVDIADMVPYAKTGQAGEVLRRDGPAAAVTQVIPVKHLNLTQLSQAFKGFLSKSAGFITLADNGLIVVTDYAQNVQSLVDLLAVLDRPSGQPMIDFYLVRNRNPASLIEQVQSLLGGGEAKTSTDKSEYKLFNDSSGNRIVVAGEKEKVAEIIRLLKQLDSGTDFQTRAYRLQNISAERIDKLIRGLVSSDEAETSIETTIDEEGNLLIVRAGAEVHGQVETLLKELDKPVSNSNSPIQFYKLKNANAVEVLYSLLALQQAAGVDGVAGFGGGLGGGFGSLGGLNVGGVVPAAGLGLGMALGAAAAQPGGFGDTGGQNIRLPFNNGNGVNNANNLGGMQNQNQALNPLIGNAGFGGVANGGGLNAGLGGLGAAGGLGGSQVATLPGGARVSADVATNSLIVFAPSNVQALYEKLIKSLDQRRPQVMIEADIIAVDTTDNFSLGVEVSLGDRTGSKRLFKFTSFGLSEVDATSGALSVIPNLGFNGVLIDPDVADVIVQALSRHTRSRVLASPKILVNDNQTGTLESVASVPFLSINTINTISSQSLGGDQQAGTSITVTPHINEDDHLQLEFEVEFSTFTGSGGANLPPPRQIDRVGSVVTIPDGKTVVVGGLKRVGDSSTFTGVPWAEKIPLLRELTSMTTSDQSTTSFFLFIRPKILRDSKFRDLKYLSDIEAQDAQIPGDDPESGPILIPCLNPPTSMTTRSIREVPHHESVLQH</sequence>
<dbReference type="Pfam" id="PF03958">
    <property type="entry name" value="Secretin_N"/>
    <property type="match status" value="3"/>
</dbReference>
<feature type="domain" description="NolW-like" evidence="7">
    <location>
        <begin position="513"/>
        <end position="567"/>
    </location>
</feature>
<dbReference type="GO" id="GO:0009279">
    <property type="term" value="C:cell outer membrane"/>
    <property type="evidence" value="ECO:0007669"/>
    <property type="project" value="UniProtKB-SubCell"/>
</dbReference>
<dbReference type="PANTHER" id="PTHR30332">
    <property type="entry name" value="PROBABLE GENERAL SECRETION PATHWAY PROTEIN D"/>
    <property type="match status" value="1"/>
</dbReference>
<dbReference type="PANTHER" id="PTHR30332:SF24">
    <property type="entry name" value="SECRETIN GSPD-RELATED"/>
    <property type="match status" value="1"/>
</dbReference>
<protein>
    <submittedName>
        <fullName evidence="8">Putative type II secretion system protein D</fullName>
    </submittedName>
</protein>
<dbReference type="EMBL" id="SJPW01000002">
    <property type="protein sequence ID" value="TWU58438.1"/>
    <property type="molecule type" value="Genomic_DNA"/>
</dbReference>
<name>A0A5C6FAM8_9BACT</name>
<keyword evidence="3" id="KW-0472">Membrane</keyword>
<evidence type="ECO:0000256" key="2">
    <source>
        <dbReference type="ARBA" id="ARBA00022729"/>
    </source>
</evidence>
<evidence type="ECO:0000256" key="4">
    <source>
        <dbReference type="RuleBase" id="RU004003"/>
    </source>
</evidence>
<evidence type="ECO:0000256" key="3">
    <source>
        <dbReference type="ARBA" id="ARBA00023136"/>
    </source>
</evidence>
<feature type="domain" description="Type II/III secretion system secretin-like" evidence="6">
    <location>
        <begin position="642"/>
        <end position="803"/>
    </location>
</feature>
<dbReference type="AlphaFoldDB" id="A0A5C6FAM8"/>
<dbReference type="InterPro" id="IPR005644">
    <property type="entry name" value="NolW-like"/>
</dbReference>
<comment type="caution">
    <text evidence="8">The sequence shown here is derived from an EMBL/GenBank/DDBJ whole genome shotgun (WGS) entry which is preliminary data.</text>
</comment>
<feature type="domain" description="NolW-like" evidence="7">
    <location>
        <begin position="173"/>
        <end position="234"/>
    </location>
</feature>
<evidence type="ECO:0000256" key="1">
    <source>
        <dbReference type="ARBA" id="ARBA00004370"/>
    </source>
</evidence>
<evidence type="ECO:0000313" key="9">
    <source>
        <dbReference type="Proteomes" id="UP000318288"/>
    </source>
</evidence>
<dbReference type="InterPro" id="IPR038591">
    <property type="entry name" value="NolW-like_sf"/>
</dbReference>
<gene>
    <name evidence="8" type="primary">gspD</name>
    <name evidence="8" type="ORF">Poly51_12160</name>
</gene>
<dbReference type="InterPro" id="IPR001775">
    <property type="entry name" value="GspD/PilQ"/>
</dbReference>
<dbReference type="Proteomes" id="UP000318288">
    <property type="component" value="Unassembled WGS sequence"/>
</dbReference>
<organism evidence="8 9">
    <name type="scientific">Rubripirellula tenax</name>
    <dbReference type="NCBI Taxonomy" id="2528015"/>
    <lineage>
        <taxon>Bacteria</taxon>
        <taxon>Pseudomonadati</taxon>
        <taxon>Planctomycetota</taxon>
        <taxon>Planctomycetia</taxon>
        <taxon>Pirellulales</taxon>
        <taxon>Pirellulaceae</taxon>
        <taxon>Rubripirellula</taxon>
    </lineage>
</organism>
<evidence type="ECO:0000256" key="5">
    <source>
        <dbReference type="RuleBase" id="RU004004"/>
    </source>
</evidence>
<comment type="subcellular location">
    <subcellularLocation>
        <location evidence="5">Cell outer membrane</location>
    </subcellularLocation>
    <subcellularLocation>
        <location evidence="1">Membrane</location>
    </subcellularLocation>
</comment>
<keyword evidence="2" id="KW-0732">Signal</keyword>
<proteinExistence type="inferred from homology"/>
<reference evidence="8 9" key="1">
    <citation type="submission" date="2019-02" db="EMBL/GenBank/DDBJ databases">
        <title>Deep-cultivation of Planctomycetes and their phenomic and genomic characterization uncovers novel biology.</title>
        <authorList>
            <person name="Wiegand S."/>
            <person name="Jogler M."/>
            <person name="Boedeker C."/>
            <person name="Pinto D."/>
            <person name="Vollmers J."/>
            <person name="Rivas-Marin E."/>
            <person name="Kohn T."/>
            <person name="Peeters S.H."/>
            <person name="Heuer A."/>
            <person name="Rast P."/>
            <person name="Oberbeckmann S."/>
            <person name="Bunk B."/>
            <person name="Jeske O."/>
            <person name="Meyerdierks A."/>
            <person name="Storesund J.E."/>
            <person name="Kallscheuer N."/>
            <person name="Luecker S."/>
            <person name="Lage O.M."/>
            <person name="Pohl T."/>
            <person name="Merkel B.J."/>
            <person name="Hornburger P."/>
            <person name="Mueller R.-W."/>
            <person name="Bruemmer F."/>
            <person name="Labrenz M."/>
            <person name="Spormann A.M."/>
            <person name="Op Den Camp H."/>
            <person name="Overmann J."/>
            <person name="Amann R."/>
            <person name="Jetten M.S.M."/>
            <person name="Mascher T."/>
            <person name="Medema M.H."/>
            <person name="Devos D.P."/>
            <person name="Kaster A.-K."/>
            <person name="Ovreas L."/>
            <person name="Rohde M."/>
            <person name="Galperin M.Y."/>
            <person name="Jogler C."/>
        </authorList>
    </citation>
    <scope>NUCLEOTIDE SEQUENCE [LARGE SCALE GENOMIC DNA]</scope>
    <source>
        <strain evidence="8 9">Poly51</strain>
    </source>
</reference>
<dbReference type="Pfam" id="PF00263">
    <property type="entry name" value="Secretin"/>
    <property type="match status" value="1"/>
</dbReference>
<dbReference type="Gene3D" id="3.30.1370.120">
    <property type="match status" value="4"/>
</dbReference>
<keyword evidence="9" id="KW-1185">Reference proteome</keyword>
<dbReference type="GO" id="GO:0015627">
    <property type="term" value="C:type II protein secretion system complex"/>
    <property type="evidence" value="ECO:0007669"/>
    <property type="project" value="TreeGrafter"/>
</dbReference>
<comment type="similarity">
    <text evidence="4">Belongs to the bacterial secretin family.</text>
</comment>
<evidence type="ECO:0000313" key="8">
    <source>
        <dbReference type="EMBL" id="TWU58438.1"/>
    </source>
</evidence>
<feature type="domain" description="NolW-like" evidence="7">
    <location>
        <begin position="310"/>
        <end position="375"/>
    </location>
</feature>
<evidence type="ECO:0000259" key="7">
    <source>
        <dbReference type="Pfam" id="PF03958"/>
    </source>
</evidence>
<accession>A0A5C6FAM8</accession>
<dbReference type="GO" id="GO:0009306">
    <property type="term" value="P:protein secretion"/>
    <property type="evidence" value="ECO:0007669"/>
    <property type="project" value="InterPro"/>
</dbReference>
<evidence type="ECO:0000259" key="6">
    <source>
        <dbReference type="Pfam" id="PF00263"/>
    </source>
</evidence>
<dbReference type="InterPro" id="IPR050810">
    <property type="entry name" value="Bact_Secretion_Sys_Channel"/>
</dbReference>
<keyword evidence="5" id="KW-0813">Transport</keyword>
<dbReference type="InterPro" id="IPR004846">
    <property type="entry name" value="T2SS/T3SS_dom"/>
</dbReference>
<dbReference type="PRINTS" id="PR00811">
    <property type="entry name" value="BCTERIALGSPD"/>
</dbReference>